<reference evidence="3" key="1">
    <citation type="journal article" date="2018" name="J. Invertebr. Pathol.">
        <title>Molecular characterisation of Apolipophorin-III gene in Samia cynthia ricini and its roles in response to bacterial infection.</title>
        <authorList>
            <person name="Yu H.Z."/>
            <person name="Wang J."/>
            <person name="Zhang S.Z."/>
            <person name="Toufeeq S."/>
            <person name="Li B."/>
            <person name="Li Z."/>
            <person name="Yang L.A."/>
            <person name="Hu P."/>
            <person name="Xu J.P."/>
        </authorList>
    </citation>
    <scope>NUCLEOTIDE SEQUENCE</scope>
    <source>
        <strain evidence="3">B7</strain>
    </source>
</reference>
<protein>
    <submittedName>
        <fullName evidence="3">Apolipophorin III</fullName>
    </submittedName>
</protein>
<name>A0A3G2VQQ4_SAMRI</name>
<sequence length="186" mass="20577">MAAKCFVLFACVALAHGAMVRRDAPNTILQDLEKHAQDFQKTISEQFNAIVNSKNTESLNKALKEGSDSMVQQVSELSNSLQGALTDANGKAKEVLQQARQNLERTVEDLRKAHPDVEKQATALHEKLQTAIQNTLKESQNLAKEVGVNMDQTSQKLAPKLKAAYDDFVKHAEEVQKKVHEAATKQ</sequence>
<dbReference type="AlphaFoldDB" id="A0A3G2VQQ4"/>
<keyword evidence="1" id="KW-0175">Coiled coil</keyword>
<evidence type="ECO:0000256" key="1">
    <source>
        <dbReference type="SAM" id="Coils"/>
    </source>
</evidence>
<proteinExistence type="evidence at transcript level"/>
<dbReference type="EMBL" id="MH636370">
    <property type="protein sequence ID" value="AYO89412.1"/>
    <property type="molecule type" value="mRNA"/>
</dbReference>
<organism evidence="3">
    <name type="scientific">Samia ricini</name>
    <name type="common">Indian eri silkmoth</name>
    <name type="synonym">Samia cynthia ricini</name>
    <dbReference type="NCBI Taxonomy" id="63990"/>
    <lineage>
        <taxon>Eukaryota</taxon>
        <taxon>Metazoa</taxon>
        <taxon>Ecdysozoa</taxon>
        <taxon>Arthropoda</taxon>
        <taxon>Hexapoda</taxon>
        <taxon>Insecta</taxon>
        <taxon>Pterygota</taxon>
        <taxon>Neoptera</taxon>
        <taxon>Endopterygota</taxon>
        <taxon>Lepidoptera</taxon>
        <taxon>Glossata</taxon>
        <taxon>Ditrysia</taxon>
        <taxon>Bombycoidea</taxon>
        <taxon>Saturniidae</taxon>
        <taxon>Saturniinae</taxon>
        <taxon>Attacini</taxon>
        <taxon>Samia</taxon>
    </lineage>
</organism>
<evidence type="ECO:0000256" key="2">
    <source>
        <dbReference type="SAM" id="SignalP"/>
    </source>
</evidence>
<dbReference type="Pfam" id="PF07464">
    <property type="entry name" value="ApoLp-III"/>
    <property type="match status" value="1"/>
</dbReference>
<dbReference type="SUPFAM" id="SSF47857">
    <property type="entry name" value="Apolipophorin-III"/>
    <property type="match status" value="1"/>
</dbReference>
<dbReference type="GO" id="GO:0006869">
    <property type="term" value="P:lipid transport"/>
    <property type="evidence" value="ECO:0007669"/>
    <property type="project" value="InterPro"/>
</dbReference>
<evidence type="ECO:0000313" key="3">
    <source>
        <dbReference type="EMBL" id="AYO89412.1"/>
    </source>
</evidence>
<feature type="chain" id="PRO_5018228276" evidence="2">
    <location>
        <begin position="18"/>
        <end position="186"/>
    </location>
</feature>
<dbReference type="GO" id="GO:0008289">
    <property type="term" value="F:lipid binding"/>
    <property type="evidence" value="ECO:0007669"/>
    <property type="project" value="InterPro"/>
</dbReference>
<accession>A0A3G2VQQ4</accession>
<keyword evidence="2" id="KW-0732">Signal</keyword>
<feature type="coiled-coil region" evidence="1">
    <location>
        <begin position="89"/>
        <end position="145"/>
    </location>
</feature>
<dbReference type="InterPro" id="IPR010009">
    <property type="entry name" value="ApoLp-III"/>
</dbReference>
<feature type="signal peptide" evidence="2">
    <location>
        <begin position="1"/>
        <end position="17"/>
    </location>
</feature>
<dbReference type="GO" id="GO:0005576">
    <property type="term" value="C:extracellular region"/>
    <property type="evidence" value="ECO:0007669"/>
    <property type="project" value="InterPro"/>
</dbReference>
<dbReference type="Gene3D" id="1.20.120.20">
    <property type="entry name" value="Apolipoprotein"/>
    <property type="match status" value="1"/>
</dbReference>
<dbReference type="CDD" id="cd13769">
    <property type="entry name" value="ApoLp-III_like"/>
    <property type="match status" value="1"/>
</dbReference>